<feature type="compositionally biased region" description="Basic and acidic residues" evidence="1">
    <location>
        <begin position="372"/>
        <end position="387"/>
    </location>
</feature>
<evidence type="ECO:0000256" key="1">
    <source>
        <dbReference type="SAM" id="MobiDB-lite"/>
    </source>
</evidence>
<sequence>MTRTRWTDDELTDKLNNLIPEYLEIKNLKSGKRIRRAAFFEKLLKDLEKERDYPTPTPEQLEEAKLKAKENMDSIRTKKRKKVQGKDQASATASANVATPTANTATSTANAETSTSTAEPASLISDEEAAKIVRQNMRDKFHDRLSQWFTNHTRPGSKIPLTVGTVGKKDAGATSISTNVAAIAEHDSTRTLLKLGPQRMKHMWQAYWSMERTKLQPVIQEEWDTYCKATPVEERRTWIEFLREAVKERLNNEPEDVKASVDEYRKSHSAFDDPSETQEERNQRYHTALNKLPKTMQHITEGVRAQTGFSSIFMAGGPHPGLDGDFKVYVAVNDDIDESDEPLAFDQWLGPERYRQLQQWFTDFLEDQYGDGEERKKWSSKPSKEKAGGSAQVAPVANSTHSGHEDKPKPPTNDDAPNNDKPKPPTNDDAPKNDRDEESINASDNDSSGSSDSEDDDEAPPAWKKTYLEEREEQIAKNKALLASLFPGKVSELIKGDGSEKTSRGRRKGSKNHKATEEEILNRRASSRTKSGGGQVSGGQSATPNTGSPSLLPSGTGSKDGSPIGIEPVEDGSVPEDSDPSQASGQGEKTDHAKATPTPPSSETPPSAVQSGVPASTETRTDSRVMNGITPGVSNDEANKPANPNHDDASMRDSNDEDPDKNEKNEKHDDAAMGDRPGNSNDDASMDGPADSVAHTSSSGDDDSKTVDSAGAVATSAAPPPPPIDGEHSDDGGSKPKNEANDSKPKDEQSGDIDHTDIAVDLEAPFEELERAWTAVVEASADRRWHGLLSAYLAYEQSNPPHGKLSTASRPEEVQKWIQVKRDKKHIFPSVNSAAYGPRWMAWWRRLQPSWRLIGDNTNSIPTSRVLVDDADWSCLEKGGTAGLWTVVVSLSWWLRALSGGEDVFWLAVDDVSWVLSQLRRDGGAPIEKKRGVDDVPADDRPRKR</sequence>
<comment type="caution">
    <text evidence="2">The sequence shown here is derived from an EMBL/GenBank/DDBJ whole genome shotgun (WGS) entry which is preliminary data.</text>
</comment>
<feature type="compositionally biased region" description="Basic and acidic residues" evidence="1">
    <location>
        <begin position="661"/>
        <end position="673"/>
    </location>
</feature>
<evidence type="ECO:0000313" key="3">
    <source>
        <dbReference type="Proteomes" id="UP000521943"/>
    </source>
</evidence>
<feature type="region of interest" description="Disordered" evidence="1">
    <location>
        <begin position="483"/>
        <end position="755"/>
    </location>
</feature>
<feature type="compositionally biased region" description="Low complexity" evidence="1">
    <location>
        <begin position="707"/>
        <end position="717"/>
    </location>
</feature>
<feature type="region of interest" description="Disordered" evidence="1">
    <location>
        <begin position="69"/>
        <end position="122"/>
    </location>
</feature>
<evidence type="ECO:0000313" key="2">
    <source>
        <dbReference type="EMBL" id="KAF6742588.1"/>
    </source>
</evidence>
<name>A0A8H6H8Z0_9AGAR</name>
<feature type="compositionally biased region" description="Low complexity" evidence="1">
    <location>
        <begin position="89"/>
        <end position="122"/>
    </location>
</feature>
<feature type="compositionally biased region" description="Acidic residues" evidence="1">
    <location>
        <begin position="568"/>
        <end position="579"/>
    </location>
</feature>
<feature type="compositionally biased region" description="Polar residues" evidence="1">
    <location>
        <begin position="608"/>
        <end position="618"/>
    </location>
</feature>
<feature type="region of interest" description="Disordered" evidence="1">
    <location>
        <begin position="925"/>
        <end position="945"/>
    </location>
</feature>
<dbReference type="OrthoDB" id="2803783at2759"/>
<protein>
    <submittedName>
        <fullName evidence="2">Uncharacterized protein</fullName>
    </submittedName>
</protein>
<feature type="compositionally biased region" description="Low complexity" evidence="1">
    <location>
        <begin position="538"/>
        <end position="557"/>
    </location>
</feature>
<feature type="compositionally biased region" description="Basic and acidic residues" evidence="1">
    <location>
        <begin position="645"/>
        <end position="654"/>
    </location>
</feature>
<reference evidence="2 3" key="1">
    <citation type="submission" date="2020-07" db="EMBL/GenBank/DDBJ databases">
        <title>Comparative genomics of pyrophilous fungi reveals a link between fire events and developmental genes.</title>
        <authorList>
            <consortium name="DOE Joint Genome Institute"/>
            <person name="Steindorff A.S."/>
            <person name="Carver A."/>
            <person name="Calhoun S."/>
            <person name="Stillman K."/>
            <person name="Liu H."/>
            <person name="Lipzen A."/>
            <person name="Pangilinan J."/>
            <person name="Labutti K."/>
            <person name="Bruns T.D."/>
            <person name="Grigoriev I.V."/>
        </authorList>
    </citation>
    <scope>NUCLEOTIDE SEQUENCE [LARGE SCALE GENOMIC DNA]</scope>
    <source>
        <strain evidence="2 3">CBS 144469</strain>
    </source>
</reference>
<dbReference type="EMBL" id="JACGCI010000180">
    <property type="protein sequence ID" value="KAF6742588.1"/>
    <property type="molecule type" value="Genomic_DNA"/>
</dbReference>
<keyword evidence="3" id="KW-1185">Reference proteome</keyword>
<proteinExistence type="predicted"/>
<feature type="compositionally biased region" description="Basic residues" evidence="1">
    <location>
        <begin position="504"/>
        <end position="513"/>
    </location>
</feature>
<gene>
    <name evidence="2" type="ORF">DFP72DRAFT_860366</name>
</gene>
<feature type="compositionally biased region" description="Basic and acidic residues" evidence="1">
    <location>
        <begin position="492"/>
        <end position="503"/>
    </location>
</feature>
<accession>A0A8H6H8Z0</accession>
<organism evidence="2 3">
    <name type="scientific">Ephemerocybe angulata</name>
    <dbReference type="NCBI Taxonomy" id="980116"/>
    <lineage>
        <taxon>Eukaryota</taxon>
        <taxon>Fungi</taxon>
        <taxon>Dikarya</taxon>
        <taxon>Basidiomycota</taxon>
        <taxon>Agaricomycotina</taxon>
        <taxon>Agaricomycetes</taxon>
        <taxon>Agaricomycetidae</taxon>
        <taxon>Agaricales</taxon>
        <taxon>Agaricineae</taxon>
        <taxon>Psathyrellaceae</taxon>
        <taxon>Ephemerocybe</taxon>
    </lineage>
</organism>
<feature type="compositionally biased region" description="Basic and acidic residues" evidence="1">
    <location>
        <begin position="725"/>
        <end position="755"/>
    </location>
</feature>
<feature type="region of interest" description="Disordered" evidence="1">
    <location>
        <begin position="372"/>
        <end position="470"/>
    </location>
</feature>
<dbReference type="AlphaFoldDB" id="A0A8H6H8Z0"/>
<dbReference type="Proteomes" id="UP000521943">
    <property type="component" value="Unassembled WGS sequence"/>
</dbReference>